<dbReference type="Proteomes" id="UP000178349">
    <property type="component" value="Unassembled WGS sequence"/>
</dbReference>
<evidence type="ECO:0000256" key="10">
    <source>
        <dbReference type="ARBA" id="ARBA00048540"/>
    </source>
</evidence>
<name>A0A1F6NNP9_9BACT</name>
<evidence type="ECO:0000256" key="6">
    <source>
        <dbReference type="ARBA" id="ARBA00022723"/>
    </source>
</evidence>
<dbReference type="PANTHER" id="PTHR30040">
    <property type="entry name" value="THIAMINE BIOSYNTHESIS LIPOPROTEIN APBE"/>
    <property type="match status" value="1"/>
</dbReference>
<dbReference type="InterPro" id="IPR003374">
    <property type="entry name" value="ApbE-like_sf"/>
</dbReference>
<proteinExistence type="predicted"/>
<sequence length="295" mass="33839">MDPKSLNFEAIGTHWQIDIWEDSPLFDEVNFFAKLKMRIEEFEQIYSRFREDSWFRQICNESGSYELPSDAKILFELYVEFYELTNGIFTPLIAQTLVDAGYDSKYSLQSKKEISKPKKLEEVLEYKFPKLVVKEKTILDFGACGKGYIIDIVSEMLNEKNVKHFCIDAGGDIFYKSNGVEKMRIGLENPNDFSEVIGIVEISNQSICSSSGSRRKWGKFSHMINPETLESPKDVVATWVVAETAILADALATSLHMVDKKVFLGKYNFEYVIMYADNSVEKSVGFQGELFLKDM</sequence>
<evidence type="ECO:0000256" key="3">
    <source>
        <dbReference type="ARBA" id="ARBA00016337"/>
    </source>
</evidence>
<comment type="catalytic activity">
    <reaction evidence="10">
        <text>L-threonyl-[protein] + FAD = FMN-L-threonyl-[protein] + AMP + H(+)</text>
        <dbReference type="Rhea" id="RHEA:36847"/>
        <dbReference type="Rhea" id="RHEA-COMP:11060"/>
        <dbReference type="Rhea" id="RHEA-COMP:11061"/>
        <dbReference type="ChEBI" id="CHEBI:15378"/>
        <dbReference type="ChEBI" id="CHEBI:30013"/>
        <dbReference type="ChEBI" id="CHEBI:57692"/>
        <dbReference type="ChEBI" id="CHEBI:74257"/>
        <dbReference type="ChEBI" id="CHEBI:456215"/>
        <dbReference type="EC" id="2.7.1.180"/>
    </reaction>
</comment>
<protein>
    <recommendedName>
        <fullName evidence="3">FAD:protein FMN transferase</fullName>
        <ecNumber evidence="2">2.7.1.180</ecNumber>
    </recommendedName>
    <alternativeName>
        <fullName evidence="9">Flavin transferase</fullName>
    </alternativeName>
</protein>
<evidence type="ECO:0000256" key="5">
    <source>
        <dbReference type="ARBA" id="ARBA00022679"/>
    </source>
</evidence>
<keyword evidence="8" id="KW-0460">Magnesium</keyword>
<evidence type="ECO:0000256" key="8">
    <source>
        <dbReference type="ARBA" id="ARBA00022842"/>
    </source>
</evidence>
<dbReference type="EMBL" id="MFQW01000040">
    <property type="protein sequence ID" value="OGH85627.1"/>
    <property type="molecule type" value="Genomic_DNA"/>
</dbReference>
<evidence type="ECO:0000256" key="1">
    <source>
        <dbReference type="ARBA" id="ARBA00001946"/>
    </source>
</evidence>
<accession>A0A1F6NNP9</accession>
<evidence type="ECO:0000313" key="11">
    <source>
        <dbReference type="EMBL" id="OGH85627.1"/>
    </source>
</evidence>
<dbReference type="Gene3D" id="3.10.520.10">
    <property type="entry name" value="ApbE-like domains"/>
    <property type="match status" value="1"/>
</dbReference>
<dbReference type="AlphaFoldDB" id="A0A1F6NNP9"/>
<evidence type="ECO:0000256" key="7">
    <source>
        <dbReference type="ARBA" id="ARBA00022827"/>
    </source>
</evidence>
<keyword evidence="4" id="KW-0285">Flavoprotein</keyword>
<dbReference type="GO" id="GO:0016740">
    <property type="term" value="F:transferase activity"/>
    <property type="evidence" value="ECO:0007669"/>
    <property type="project" value="UniProtKB-KW"/>
</dbReference>
<dbReference type="PANTHER" id="PTHR30040:SF2">
    <property type="entry name" value="FAD:PROTEIN FMN TRANSFERASE"/>
    <property type="match status" value="1"/>
</dbReference>
<dbReference type="Pfam" id="PF02424">
    <property type="entry name" value="ApbE"/>
    <property type="match status" value="1"/>
</dbReference>
<reference evidence="11 12" key="1">
    <citation type="journal article" date="2016" name="Nat. Commun.">
        <title>Thousands of microbial genomes shed light on interconnected biogeochemical processes in an aquifer system.</title>
        <authorList>
            <person name="Anantharaman K."/>
            <person name="Brown C.T."/>
            <person name="Hug L.A."/>
            <person name="Sharon I."/>
            <person name="Castelle C.J."/>
            <person name="Probst A.J."/>
            <person name="Thomas B.C."/>
            <person name="Singh A."/>
            <person name="Wilkins M.J."/>
            <person name="Karaoz U."/>
            <person name="Brodie E.L."/>
            <person name="Williams K.H."/>
            <person name="Hubbard S.S."/>
            <person name="Banfield J.F."/>
        </authorList>
    </citation>
    <scope>NUCLEOTIDE SEQUENCE [LARGE SCALE GENOMIC DNA]</scope>
</reference>
<evidence type="ECO:0000256" key="4">
    <source>
        <dbReference type="ARBA" id="ARBA00022630"/>
    </source>
</evidence>
<evidence type="ECO:0000256" key="2">
    <source>
        <dbReference type="ARBA" id="ARBA00011955"/>
    </source>
</evidence>
<gene>
    <name evidence="11" type="ORF">A2493_02065</name>
</gene>
<dbReference type="GO" id="GO:0046872">
    <property type="term" value="F:metal ion binding"/>
    <property type="evidence" value="ECO:0007669"/>
    <property type="project" value="UniProtKB-KW"/>
</dbReference>
<comment type="caution">
    <text evidence="11">The sequence shown here is derived from an EMBL/GenBank/DDBJ whole genome shotgun (WGS) entry which is preliminary data.</text>
</comment>
<dbReference type="SUPFAM" id="SSF143631">
    <property type="entry name" value="ApbE-like"/>
    <property type="match status" value="1"/>
</dbReference>
<keyword evidence="5" id="KW-0808">Transferase</keyword>
<dbReference type="InterPro" id="IPR024932">
    <property type="entry name" value="ApbE"/>
</dbReference>
<comment type="cofactor">
    <cofactor evidence="1">
        <name>Mg(2+)</name>
        <dbReference type="ChEBI" id="CHEBI:18420"/>
    </cofactor>
</comment>
<dbReference type="EC" id="2.7.1.180" evidence="2"/>
<evidence type="ECO:0000256" key="9">
    <source>
        <dbReference type="ARBA" id="ARBA00031306"/>
    </source>
</evidence>
<organism evidence="11 12">
    <name type="scientific">Candidatus Magasanikbacteria bacterium RIFOXYC12_FULL_33_11</name>
    <dbReference type="NCBI Taxonomy" id="1798701"/>
    <lineage>
        <taxon>Bacteria</taxon>
        <taxon>Candidatus Magasanikiibacteriota</taxon>
    </lineage>
</organism>
<keyword evidence="7" id="KW-0274">FAD</keyword>
<evidence type="ECO:0000313" key="12">
    <source>
        <dbReference type="Proteomes" id="UP000178349"/>
    </source>
</evidence>
<keyword evidence="6" id="KW-0479">Metal-binding</keyword>